<keyword evidence="10" id="KW-1185">Reference proteome</keyword>
<evidence type="ECO:0000313" key="10">
    <source>
        <dbReference type="Proteomes" id="UP000830401"/>
    </source>
</evidence>
<reference evidence="9" key="1">
    <citation type="submission" date="2022-04" db="EMBL/GenBank/DDBJ databases">
        <title>Hymenobacter sp. isolated from the air.</title>
        <authorList>
            <person name="Won M."/>
            <person name="Lee C.-M."/>
            <person name="Woen H.-Y."/>
            <person name="Kwon S.-W."/>
        </authorList>
    </citation>
    <scope>NUCLEOTIDE SEQUENCE</scope>
    <source>
        <strain evidence="9">5420S-77</strain>
        <plasmid evidence="9">unnamed5</plasmid>
    </source>
</reference>
<evidence type="ECO:0000256" key="6">
    <source>
        <dbReference type="SAM" id="Phobius"/>
    </source>
</evidence>
<organism evidence="9 10">
    <name type="scientific">Hymenobacter volaticus</name>
    <dbReference type="NCBI Taxonomy" id="2932254"/>
    <lineage>
        <taxon>Bacteria</taxon>
        <taxon>Pseudomonadati</taxon>
        <taxon>Bacteroidota</taxon>
        <taxon>Cytophagia</taxon>
        <taxon>Cytophagales</taxon>
        <taxon>Hymenobacteraceae</taxon>
        <taxon>Hymenobacter</taxon>
    </lineage>
</organism>
<dbReference type="Proteomes" id="UP000830401">
    <property type="component" value="Plasmid unnamed5"/>
</dbReference>
<keyword evidence="5 6" id="KW-0472">Membrane</keyword>
<feature type="transmembrane region" description="Helical" evidence="6">
    <location>
        <begin position="56"/>
        <end position="77"/>
    </location>
</feature>
<keyword evidence="4 6" id="KW-1133">Transmembrane helix</keyword>
<dbReference type="Gene3D" id="3.40.50.300">
    <property type="entry name" value="P-loop containing nucleotide triphosphate hydrolases"/>
    <property type="match status" value="1"/>
</dbReference>
<dbReference type="NCBIfam" id="NF041326">
    <property type="entry name" value="Bacteroid_MobC"/>
    <property type="match status" value="1"/>
</dbReference>
<dbReference type="PANTHER" id="PTHR37937:SF1">
    <property type="entry name" value="CONJUGATIVE TRANSFER: DNA TRANSPORT"/>
    <property type="match status" value="1"/>
</dbReference>
<gene>
    <name evidence="9" type="ORF">MUN86_28505</name>
</gene>
<evidence type="ECO:0000256" key="1">
    <source>
        <dbReference type="ARBA" id="ARBA00004651"/>
    </source>
</evidence>
<evidence type="ECO:0000256" key="4">
    <source>
        <dbReference type="ARBA" id="ARBA00022989"/>
    </source>
</evidence>
<name>A0ABY4GES2_9BACT</name>
<feature type="transmembrane region" description="Helical" evidence="6">
    <location>
        <begin position="116"/>
        <end position="135"/>
    </location>
</feature>
<keyword evidence="9" id="KW-0614">Plasmid</keyword>
<dbReference type="InterPro" id="IPR025988">
    <property type="entry name" value="YWFCY_dom"/>
</dbReference>
<dbReference type="InterPro" id="IPR027417">
    <property type="entry name" value="P-loop_NTPase"/>
</dbReference>
<dbReference type="InterPro" id="IPR051539">
    <property type="entry name" value="T4SS-coupling_protein"/>
</dbReference>
<evidence type="ECO:0000256" key="5">
    <source>
        <dbReference type="ARBA" id="ARBA00023136"/>
    </source>
</evidence>
<evidence type="ECO:0000259" key="8">
    <source>
        <dbReference type="Pfam" id="PF14293"/>
    </source>
</evidence>
<keyword evidence="2" id="KW-1003">Cell membrane</keyword>
<evidence type="ECO:0000313" key="9">
    <source>
        <dbReference type="EMBL" id="UOQ69430.1"/>
    </source>
</evidence>
<dbReference type="RefSeq" id="WP_245127191.1">
    <property type="nucleotide sequence ID" value="NZ_CP095066.1"/>
</dbReference>
<dbReference type="CDD" id="cd01127">
    <property type="entry name" value="TrwB_TraG_TraD_VirD4"/>
    <property type="match status" value="1"/>
</dbReference>
<feature type="transmembrane region" description="Helical" evidence="6">
    <location>
        <begin position="310"/>
        <end position="329"/>
    </location>
</feature>
<proteinExistence type="predicted"/>
<feature type="transmembrane region" description="Helical" evidence="6">
    <location>
        <begin position="89"/>
        <end position="110"/>
    </location>
</feature>
<feature type="domain" description="YWFCY" evidence="8">
    <location>
        <begin position="2"/>
        <end position="146"/>
    </location>
</feature>
<keyword evidence="3 6" id="KW-0812">Transmembrane</keyword>
<dbReference type="Pfam" id="PF12696">
    <property type="entry name" value="TraG-D_C"/>
    <property type="match status" value="1"/>
</dbReference>
<dbReference type="InterPro" id="IPR032689">
    <property type="entry name" value="TraG-D_C"/>
</dbReference>
<sequence>MEDERGLKKIMDFMRLISIFLLLLHVYYYCYGFFTEQHLTAAWSGRLLTRFTSKTALFYAPYVTKVAALVFLALSCLGTRGKPKEGQTWTPIVVGLLLGVTLFFGSALLLDLPYQLTVVTALYAGTVGVGFLLLLRAGNSISRLLKVNLMSDIFNLENETFPQEERKMENEFSVNLPTTYQLKGKQRRGWVNIVNPFRATVVYGTPGSGKSYAVINQFIKQHLAKGFAMYVYDFKFPDLSRIAYNELLKHQDQYQNPVRFYVINFDDPRKSHRCNPLLPSMMTDIMDAYEASATIMLNLNKKWIEKQGEFFVESPINFVAAIIWFLKLYQGGRYCTFPHVIEFLGREYKEMFPILASYPEIENYVRPFISAFEGKAMEQLEGQIASARIPLSRLASPQLYWVMSGNDFTLDLNNPAQPKVLCVANNPERKGVYGAALGLYNARILKLINQKGKLKSSVIIDELPTIYLKGLDDLIATARSNQVSTCLGIQTKAQLDRDYGKAESTAIQEVIGNLISGQVTGESAEMLSKRFGRILQRRQSVSVNSRDTSTSLSTQLDSMIPASKISSLTQGTFVGAVADNFGEEIQQKVFHARIVVDATQTTCEQQAYQDIPEMANFTDSNTGQDRTDEIIKANYRRIKEEIGNIVDCELQRLSQTTDRKFQRPHTPTSSYP</sequence>
<comment type="subcellular location">
    <subcellularLocation>
        <location evidence="1">Cell membrane</location>
        <topology evidence="1">Multi-pass membrane protein</topology>
    </subcellularLocation>
</comment>
<geneLocation type="plasmid" evidence="9 10">
    <name>unnamed5</name>
</geneLocation>
<evidence type="ECO:0000259" key="7">
    <source>
        <dbReference type="Pfam" id="PF12696"/>
    </source>
</evidence>
<dbReference type="PANTHER" id="PTHR37937">
    <property type="entry name" value="CONJUGATIVE TRANSFER: DNA TRANSPORT"/>
    <property type="match status" value="1"/>
</dbReference>
<dbReference type="Pfam" id="PF14293">
    <property type="entry name" value="YWFCY"/>
    <property type="match status" value="1"/>
</dbReference>
<dbReference type="SUPFAM" id="SSF52540">
    <property type="entry name" value="P-loop containing nucleoside triphosphate hydrolases"/>
    <property type="match status" value="1"/>
</dbReference>
<feature type="transmembrane region" description="Helical" evidence="6">
    <location>
        <begin position="12"/>
        <end position="34"/>
    </location>
</feature>
<dbReference type="EMBL" id="CP095066">
    <property type="protein sequence ID" value="UOQ69430.1"/>
    <property type="molecule type" value="Genomic_DNA"/>
</dbReference>
<evidence type="ECO:0000256" key="3">
    <source>
        <dbReference type="ARBA" id="ARBA00022692"/>
    </source>
</evidence>
<feature type="domain" description="TraD/TraG TraM recognition site" evidence="7">
    <location>
        <begin position="458"/>
        <end position="568"/>
    </location>
</feature>
<evidence type="ECO:0000256" key="2">
    <source>
        <dbReference type="ARBA" id="ARBA00022475"/>
    </source>
</evidence>
<protein>
    <submittedName>
        <fullName evidence="9">YWFCY domain-containing protein</fullName>
    </submittedName>
</protein>
<accession>A0ABY4GES2</accession>